<evidence type="ECO:0000313" key="3">
    <source>
        <dbReference type="Proteomes" id="UP000586119"/>
    </source>
</evidence>
<dbReference type="PROSITE" id="PS51186">
    <property type="entry name" value="GNAT"/>
    <property type="match status" value="1"/>
</dbReference>
<gene>
    <name evidence="2" type="ORF">HZS81_05745</name>
</gene>
<sequence length="158" mass="17211">MSEKDFAAFWPVFQEIVTSAQTYTIDPAIGFDDAYRLWCQAPLATWVAKDASGTLLGSYYLKANAAGPGDHVCNCGYMVAPAARGQGVARKMCEHSQTQAKASGFLAMQFNAVVATNTVAVALWQRLGFRIVGTVPEAFRHPQQGLVDTHVMHKALMR</sequence>
<keyword evidence="3" id="KW-1185">Reference proteome</keyword>
<accession>A0A7Z0LJQ8</accession>
<reference evidence="2 3" key="1">
    <citation type="journal article" date="2015" name="Int. J. Syst. Evol. Microbiol.">
        <title>Halomonas salicampi sp. nov., a halotolerant and alkalitolerant bacterium isolated from a saltern soil.</title>
        <authorList>
            <person name="Lee J.C."/>
            <person name="Kim Y.S."/>
            <person name="Yun B.S."/>
            <person name="Whang K.S."/>
        </authorList>
    </citation>
    <scope>NUCLEOTIDE SEQUENCE [LARGE SCALE GENOMIC DNA]</scope>
    <source>
        <strain evidence="2 3">BH103</strain>
    </source>
</reference>
<dbReference type="InterPro" id="IPR016181">
    <property type="entry name" value="Acyl_CoA_acyltransferase"/>
</dbReference>
<comment type="caution">
    <text evidence="2">The sequence shown here is derived from an EMBL/GenBank/DDBJ whole genome shotgun (WGS) entry which is preliminary data.</text>
</comment>
<dbReference type="PANTHER" id="PTHR43138:SF1">
    <property type="entry name" value="N-ACETYLTRANSFERASE ACA1"/>
    <property type="match status" value="1"/>
</dbReference>
<dbReference type="Proteomes" id="UP000586119">
    <property type="component" value="Unassembled WGS sequence"/>
</dbReference>
<dbReference type="Pfam" id="PF00583">
    <property type="entry name" value="Acetyltransf_1"/>
    <property type="match status" value="1"/>
</dbReference>
<evidence type="ECO:0000259" key="1">
    <source>
        <dbReference type="PROSITE" id="PS51186"/>
    </source>
</evidence>
<evidence type="ECO:0000313" key="2">
    <source>
        <dbReference type="EMBL" id="NYS60266.1"/>
    </source>
</evidence>
<organism evidence="2 3">
    <name type="scientific">Vreelandella salicampi</name>
    <dbReference type="NCBI Taxonomy" id="1449798"/>
    <lineage>
        <taxon>Bacteria</taxon>
        <taxon>Pseudomonadati</taxon>
        <taxon>Pseudomonadota</taxon>
        <taxon>Gammaproteobacteria</taxon>
        <taxon>Oceanospirillales</taxon>
        <taxon>Halomonadaceae</taxon>
        <taxon>Vreelandella</taxon>
    </lineage>
</organism>
<dbReference type="PANTHER" id="PTHR43138">
    <property type="entry name" value="ACETYLTRANSFERASE, GNAT FAMILY"/>
    <property type="match status" value="1"/>
</dbReference>
<dbReference type="InterPro" id="IPR052742">
    <property type="entry name" value="Mito_N-acetyltransferase"/>
</dbReference>
<dbReference type="GO" id="GO:0016747">
    <property type="term" value="F:acyltransferase activity, transferring groups other than amino-acyl groups"/>
    <property type="evidence" value="ECO:0007669"/>
    <property type="project" value="InterPro"/>
</dbReference>
<proteinExistence type="predicted"/>
<protein>
    <submittedName>
        <fullName evidence="2">GNAT family N-acetyltransferase</fullName>
    </submittedName>
</protein>
<dbReference type="AlphaFoldDB" id="A0A7Z0LJQ8"/>
<feature type="domain" description="N-acetyltransferase" evidence="1">
    <location>
        <begin position="1"/>
        <end position="158"/>
    </location>
</feature>
<keyword evidence="2" id="KW-0808">Transferase</keyword>
<dbReference type="EMBL" id="JACCDF010000003">
    <property type="protein sequence ID" value="NYS60266.1"/>
    <property type="molecule type" value="Genomic_DNA"/>
</dbReference>
<dbReference type="SUPFAM" id="SSF55729">
    <property type="entry name" value="Acyl-CoA N-acyltransferases (Nat)"/>
    <property type="match status" value="1"/>
</dbReference>
<dbReference type="InterPro" id="IPR000182">
    <property type="entry name" value="GNAT_dom"/>
</dbReference>
<dbReference type="CDD" id="cd04301">
    <property type="entry name" value="NAT_SF"/>
    <property type="match status" value="1"/>
</dbReference>
<name>A0A7Z0LJQ8_9GAMM</name>
<dbReference type="Gene3D" id="3.40.630.30">
    <property type="match status" value="1"/>
</dbReference>